<dbReference type="EMBL" id="PJQM01005162">
    <property type="protein sequence ID" value="RCH82281.1"/>
    <property type="molecule type" value="Genomic_DNA"/>
</dbReference>
<evidence type="ECO:0000256" key="1">
    <source>
        <dbReference type="ARBA" id="ARBA00022692"/>
    </source>
</evidence>
<gene>
    <name evidence="5" type="ORF">CU098_009099</name>
</gene>
<dbReference type="InterPro" id="IPR007274">
    <property type="entry name" value="Cop_transporter"/>
</dbReference>
<dbReference type="STRING" id="4846.A0A367IXS4"/>
<reference evidence="5 6" key="1">
    <citation type="journal article" date="2018" name="G3 (Bethesda)">
        <title>Phylogenetic and Phylogenomic Definition of Rhizopus Species.</title>
        <authorList>
            <person name="Gryganskyi A.P."/>
            <person name="Golan J."/>
            <person name="Dolatabadi S."/>
            <person name="Mondo S."/>
            <person name="Robb S."/>
            <person name="Idnurm A."/>
            <person name="Muszewska A."/>
            <person name="Steczkiewicz K."/>
            <person name="Masonjones S."/>
            <person name="Liao H.L."/>
            <person name="Gajdeczka M.T."/>
            <person name="Anike F."/>
            <person name="Vuek A."/>
            <person name="Anishchenko I.M."/>
            <person name="Voigt K."/>
            <person name="de Hoog G.S."/>
            <person name="Smith M.E."/>
            <person name="Heitman J."/>
            <person name="Vilgalys R."/>
            <person name="Stajich J.E."/>
        </authorList>
    </citation>
    <scope>NUCLEOTIDE SEQUENCE [LARGE SCALE GENOMIC DNA]</scope>
    <source>
        <strain evidence="5 6">LSU 92-RS-03</strain>
    </source>
</reference>
<keyword evidence="4" id="KW-0406">Ion transport</keyword>
<keyword evidence="6" id="KW-1185">Reference proteome</keyword>
<organism evidence="5 6">
    <name type="scientific">Rhizopus stolonifer</name>
    <name type="common">Rhizopus nigricans</name>
    <dbReference type="NCBI Taxonomy" id="4846"/>
    <lineage>
        <taxon>Eukaryota</taxon>
        <taxon>Fungi</taxon>
        <taxon>Fungi incertae sedis</taxon>
        <taxon>Mucoromycota</taxon>
        <taxon>Mucoromycotina</taxon>
        <taxon>Mucoromycetes</taxon>
        <taxon>Mucorales</taxon>
        <taxon>Mucorineae</taxon>
        <taxon>Rhizopodaceae</taxon>
        <taxon>Rhizopus</taxon>
    </lineage>
</organism>
<protein>
    <recommendedName>
        <fullName evidence="4">Copper transport protein</fullName>
    </recommendedName>
</protein>
<keyword evidence="4" id="KW-0813">Transport</keyword>
<keyword evidence="3 4" id="KW-0472">Membrane</keyword>
<dbReference type="Pfam" id="PF04145">
    <property type="entry name" value="Ctr"/>
    <property type="match status" value="1"/>
</dbReference>
<comment type="subcellular location">
    <subcellularLocation>
        <location evidence="4">Membrane</location>
        <topology evidence="4">Multi-pass membrane protein</topology>
    </subcellularLocation>
</comment>
<proteinExistence type="inferred from homology"/>
<comment type="caution">
    <text evidence="5">The sequence shown here is derived from an EMBL/GenBank/DDBJ whole genome shotgun (WGS) entry which is preliminary data.</text>
</comment>
<accession>A0A367IXS4</accession>
<keyword evidence="4" id="KW-0187">Copper transport</keyword>
<keyword evidence="1 4" id="KW-0812">Transmembrane</keyword>
<comment type="similarity">
    <text evidence="4">Belongs to the copper transporter (Ctr) (TC 1.A.56) family. SLC31A subfamily.</text>
</comment>
<evidence type="ECO:0000313" key="6">
    <source>
        <dbReference type="Proteomes" id="UP000253551"/>
    </source>
</evidence>
<dbReference type="GO" id="GO:0016020">
    <property type="term" value="C:membrane"/>
    <property type="evidence" value="ECO:0007669"/>
    <property type="project" value="UniProtKB-SubCell"/>
</dbReference>
<evidence type="ECO:0000256" key="4">
    <source>
        <dbReference type="RuleBase" id="RU367022"/>
    </source>
</evidence>
<dbReference type="Proteomes" id="UP000253551">
    <property type="component" value="Unassembled WGS sequence"/>
</dbReference>
<evidence type="ECO:0000256" key="2">
    <source>
        <dbReference type="ARBA" id="ARBA00022989"/>
    </source>
</evidence>
<sequence>MLFNWQVENTCVVFRWWHISGPFTMFLSCLAIFLIGAAYEWMRVYSIRLDQQWKEAEYLLHHPLFMLINNTTSYP</sequence>
<evidence type="ECO:0000313" key="5">
    <source>
        <dbReference type="EMBL" id="RCH82281.1"/>
    </source>
</evidence>
<dbReference type="AlphaFoldDB" id="A0A367IXS4"/>
<dbReference type="GO" id="GO:0005375">
    <property type="term" value="F:copper ion transmembrane transporter activity"/>
    <property type="evidence" value="ECO:0007669"/>
    <property type="project" value="UniProtKB-UniRule"/>
</dbReference>
<keyword evidence="2 4" id="KW-1133">Transmembrane helix</keyword>
<keyword evidence="4" id="KW-0186">Copper</keyword>
<feature type="non-terminal residue" evidence="5">
    <location>
        <position position="75"/>
    </location>
</feature>
<evidence type="ECO:0000256" key="3">
    <source>
        <dbReference type="ARBA" id="ARBA00023136"/>
    </source>
</evidence>
<name>A0A367IXS4_RHIST</name>
<dbReference type="OrthoDB" id="161814at2759"/>
<feature type="transmembrane region" description="Helical" evidence="4">
    <location>
        <begin position="23"/>
        <end position="42"/>
    </location>
</feature>